<evidence type="ECO:0000313" key="4">
    <source>
        <dbReference type="WBParaSite" id="ECPE_0000695201-mRNA-1"/>
    </source>
</evidence>
<feature type="region of interest" description="Disordered" evidence="1">
    <location>
        <begin position="1"/>
        <end position="135"/>
    </location>
</feature>
<keyword evidence="3" id="KW-1185">Reference proteome</keyword>
<feature type="compositionally biased region" description="Basic and acidic residues" evidence="1">
    <location>
        <begin position="1"/>
        <end position="16"/>
    </location>
</feature>
<accession>A0A183AJ03</accession>
<sequence length="135" mass="14839">MIDITRDSGHSNDDPRLLATEGGPYGPSRPSRSRYIESHPVEDDIRRGPVSLQNVRGAPFANPQWPDNPPLGMPSRPAIGQPAPIGPRFGTTEAQVEMTRGRLDPSAEQGRTWPSGQRNLPEQNRQGQVGRQRGK</sequence>
<feature type="compositionally biased region" description="Low complexity" evidence="1">
    <location>
        <begin position="125"/>
        <end position="135"/>
    </location>
</feature>
<name>A0A183AJ03_9TREM</name>
<reference evidence="4" key="1">
    <citation type="submission" date="2016-06" db="UniProtKB">
        <authorList>
            <consortium name="WormBaseParasite"/>
        </authorList>
    </citation>
    <scope>IDENTIFICATION</scope>
</reference>
<evidence type="ECO:0000313" key="2">
    <source>
        <dbReference type="EMBL" id="VDP79735.1"/>
    </source>
</evidence>
<feature type="compositionally biased region" description="Polar residues" evidence="1">
    <location>
        <begin position="112"/>
        <end position="124"/>
    </location>
</feature>
<feature type="compositionally biased region" description="Basic and acidic residues" evidence="1">
    <location>
        <begin position="34"/>
        <end position="47"/>
    </location>
</feature>
<dbReference type="AlphaFoldDB" id="A0A183AJ03"/>
<gene>
    <name evidence="2" type="ORF">ECPE_LOCUS6938</name>
</gene>
<evidence type="ECO:0000256" key="1">
    <source>
        <dbReference type="SAM" id="MobiDB-lite"/>
    </source>
</evidence>
<dbReference type="EMBL" id="UZAN01043981">
    <property type="protein sequence ID" value="VDP79735.1"/>
    <property type="molecule type" value="Genomic_DNA"/>
</dbReference>
<dbReference type="WBParaSite" id="ECPE_0000695201-mRNA-1">
    <property type="protein sequence ID" value="ECPE_0000695201-mRNA-1"/>
    <property type="gene ID" value="ECPE_0000695201"/>
</dbReference>
<reference evidence="2 3" key="2">
    <citation type="submission" date="2018-11" db="EMBL/GenBank/DDBJ databases">
        <authorList>
            <consortium name="Pathogen Informatics"/>
        </authorList>
    </citation>
    <scope>NUCLEOTIDE SEQUENCE [LARGE SCALE GENOMIC DNA]</scope>
    <source>
        <strain evidence="2 3">Egypt</strain>
    </source>
</reference>
<dbReference type="Proteomes" id="UP000272942">
    <property type="component" value="Unassembled WGS sequence"/>
</dbReference>
<evidence type="ECO:0000313" key="3">
    <source>
        <dbReference type="Proteomes" id="UP000272942"/>
    </source>
</evidence>
<proteinExistence type="predicted"/>
<protein>
    <submittedName>
        <fullName evidence="2 4">Uncharacterized protein</fullName>
    </submittedName>
</protein>
<organism evidence="4">
    <name type="scientific">Echinostoma caproni</name>
    <dbReference type="NCBI Taxonomy" id="27848"/>
    <lineage>
        <taxon>Eukaryota</taxon>
        <taxon>Metazoa</taxon>
        <taxon>Spiralia</taxon>
        <taxon>Lophotrochozoa</taxon>
        <taxon>Platyhelminthes</taxon>
        <taxon>Trematoda</taxon>
        <taxon>Digenea</taxon>
        <taxon>Plagiorchiida</taxon>
        <taxon>Echinostomata</taxon>
        <taxon>Echinostomatoidea</taxon>
        <taxon>Echinostomatidae</taxon>
        <taxon>Echinostoma</taxon>
    </lineage>
</organism>